<dbReference type="PANTHER" id="PTHR30477">
    <property type="entry name" value="ABC-TRANSPORTER METAL-BINDING PROTEIN"/>
    <property type="match status" value="1"/>
</dbReference>
<feature type="transmembrane region" description="Helical" evidence="7">
    <location>
        <begin position="206"/>
        <end position="224"/>
    </location>
</feature>
<feature type="transmembrane region" description="Helical" evidence="7">
    <location>
        <begin position="39"/>
        <end position="60"/>
    </location>
</feature>
<name>A0A5C6X5I8_9DELT</name>
<proteinExistence type="inferred from homology"/>
<evidence type="ECO:0000313" key="8">
    <source>
        <dbReference type="EMBL" id="TXD34881.1"/>
    </source>
</evidence>
<dbReference type="SUPFAM" id="SSF81345">
    <property type="entry name" value="ABC transporter involved in vitamin B12 uptake, BtuC"/>
    <property type="match status" value="1"/>
</dbReference>
<dbReference type="InterPro" id="IPR001626">
    <property type="entry name" value="ABC_TroCD"/>
</dbReference>
<keyword evidence="5 7" id="KW-0472">Membrane</keyword>
<keyword evidence="3 6" id="KW-0812">Transmembrane</keyword>
<feature type="transmembrane region" description="Helical" evidence="7">
    <location>
        <begin position="231"/>
        <end position="252"/>
    </location>
</feature>
<feature type="transmembrane region" description="Helical" evidence="7">
    <location>
        <begin position="104"/>
        <end position="123"/>
    </location>
</feature>
<dbReference type="Proteomes" id="UP000321046">
    <property type="component" value="Unassembled WGS sequence"/>
</dbReference>
<dbReference type="GO" id="GO:0043190">
    <property type="term" value="C:ATP-binding cassette (ABC) transporter complex"/>
    <property type="evidence" value="ECO:0007669"/>
    <property type="project" value="InterPro"/>
</dbReference>
<dbReference type="Gene3D" id="1.10.3470.10">
    <property type="entry name" value="ABC transporter involved in vitamin B12 uptake, BtuC"/>
    <property type="match status" value="1"/>
</dbReference>
<comment type="caution">
    <text evidence="8">The sequence shown here is derived from an EMBL/GenBank/DDBJ whole genome shotgun (WGS) entry which is preliminary data.</text>
</comment>
<dbReference type="Pfam" id="PF00950">
    <property type="entry name" value="ABC-3"/>
    <property type="match status" value="1"/>
</dbReference>
<reference evidence="8 9" key="1">
    <citation type="submission" date="2019-08" db="EMBL/GenBank/DDBJ databases">
        <title>Bradymonadales sp. TMQ2.</title>
        <authorList>
            <person name="Liang Q."/>
        </authorList>
    </citation>
    <scope>NUCLEOTIDE SEQUENCE [LARGE SCALE GENOMIC DNA]</scope>
    <source>
        <strain evidence="8 9">TMQ2</strain>
    </source>
</reference>
<comment type="similarity">
    <text evidence="2 6">Belongs to the ABC-3 integral membrane protein family.</text>
</comment>
<keyword evidence="6" id="KW-0813">Transport</keyword>
<dbReference type="EMBL" id="VOSL01000053">
    <property type="protein sequence ID" value="TXD34881.1"/>
    <property type="molecule type" value="Genomic_DNA"/>
</dbReference>
<feature type="transmembrane region" description="Helical" evidence="7">
    <location>
        <begin position="258"/>
        <end position="279"/>
    </location>
</feature>
<dbReference type="GO" id="GO:0055085">
    <property type="term" value="P:transmembrane transport"/>
    <property type="evidence" value="ECO:0007669"/>
    <property type="project" value="InterPro"/>
</dbReference>
<evidence type="ECO:0000256" key="4">
    <source>
        <dbReference type="ARBA" id="ARBA00022989"/>
    </source>
</evidence>
<dbReference type="PANTHER" id="PTHR30477:SF19">
    <property type="entry name" value="METAL ABC TRANSPORTER PERMEASE"/>
    <property type="match status" value="1"/>
</dbReference>
<protein>
    <submittedName>
        <fullName evidence="8">Metal ABC transporter permease</fullName>
    </submittedName>
</protein>
<gene>
    <name evidence="8" type="ORF">FRC96_12535</name>
</gene>
<evidence type="ECO:0000256" key="3">
    <source>
        <dbReference type="ARBA" id="ARBA00022692"/>
    </source>
</evidence>
<dbReference type="GO" id="GO:0010043">
    <property type="term" value="P:response to zinc ion"/>
    <property type="evidence" value="ECO:0007669"/>
    <property type="project" value="TreeGrafter"/>
</dbReference>
<accession>A0A5C6X5I8</accession>
<dbReference type="InterPro" id="IPR037294">
    <property type="entry name" value="ABC_BtuC-like"/>
</dbReference>
<evidence type="ECO:0000256" key="6">
    <source>
        <dbReference type="RuleBase" id="RU003943"/>
    </source>
</evidence>
<comment type="subcellular location">
    <subcellularLocation>
        <location evidence="6">Cell membrane</location>
        <topology evidence="6">Multi-pass membrane protein</topology>
    </subcellularLocation>
    <subcellularLocation>
        <location evidence="1">Membrane</location>
        <topology evidence="1">Multi-pass membrane protein</topology>
    </subcellularLocation>
</comment>
<keyword evidence="4 7" id="KW-1133">Transmembrane helix</keyword>
<sequence>MFEFLALYGDLYRDPILTAMIAGLGLGLLGVYVVSRRIVFVSAALSQTSALGVTIAFYLSAHLGLTGLLAELLAPALAILLSTLVVFGLVWLGERPTLGRDALLGVAFIVPTALVLLLGPLIAHELHEVEAVLHGSAVLVRQSDLYAILGATLLVVATQIVAFRAFVFASLDPLVARTQGVPVRRLDAALFGAIALLTGLSTRALGALPTFGLTVLPAIGALGLNVGLKWVFIIAATSGAASGLLGYLLALATDWSVGASQTLVAALLALLLRALGLILNRRAPRPPASTPPEKARRA</sequence>
<evidence type="ECO:0000256" key="2">
    <source>
        <dbReference type="ARBA" id="ARBA00008034"/>
    </source>
</evidence>
<evidence type="ECO:0000256" key="5">
    <source>
        <dbReference type="ARBA" id="ARBA00023136"/>
    </source>
</evidence>
<feature type="transmembrane region" description="Helical" evidence="7">
    <location>
        <begin position="183"/>
        <end position="200"/>
    </location>
</feature>
<evidence type="ECO:0000256" key="7">
    <source>
        <dbReference type="SAM" id="Phobius"/>
    </source>
</evidence>
<evidence type="ECO:0000256" key="1">
    <source>
        <dbReference type="ARBA" id="ARBA00004141"/>
    </source>
</evidence>
<dbReference type="OrthoDB" id="5380249at2"/>
<organism evidence="8 9">
    <name type="scientific">Lujinxingia vulgaris</name>
    <dbReference type="NCBI Taxonomy" id="2600176"/>
    <lineage>
        <taxon>Bacteria</taxon>
        <taxon>Deltaproteobacteria</taxon>
        <taxon>Bradymonadales</taxon>
        <taxon>Lujinxingiaceae</taxon>
        <taxon>Lujinxingia</taxon>
    </lineage>
</organism>
<feature type="transmembrane region" description="Helical" evidence="7">
    <location>
        <begin position="16"/>
        <end position="34"/>
    </location>
</feature>
<feature type="transmembrane region" description="Helical" evidence="7">
    <location>
        <begin position="72"/>
        <end position="92"/>
    </location>
</feature>
<evidence type="ECO:0000313" key="9">
    <source>
        <dbReference type="Proteomes" id="UP000321046"/>
    </source>
</evidence>
<dbReference type="RefSeq" id="WP_146974832.1">
    <property type="nucleotide sequence ID" value="NZ_VOSL01000053.1"/>
</dbReference>
<feature type="transmembrane region" description="Helical" evidence="7">
    <location>
        <begin position="145"/>
        <end position="171"/>
    </location>
</feature>
<dbReference type="AlphaFoldDB" id="A0A5C6X5I8"/>